<reference evidence="1" key="1">
    <citation type="journal article" date="2021" name="Sci. Rep.">
        <title>Diploid genomic architecture of Nitzschia inconspicua, an elite biomass production diatom.</title>
        <authorList>
            <person name="Oliver A."/>
            <person name="Podell S."/>
            <person name="Pinowska A."/>
            <person name="Traller J.C."/>
            <person name="Smith S.R."/>
            <person name="McClure R."/>
            <person name="Beliaev A."/>
            <person name="Bohutskyi P."/>
            <person name="Hill E.A."/>
            <person name="Rabines A."/>
            <person name="Zheng H."/>
            <person name="Allen L.Z."/>
            <person name="Kuo A."/>
            <person name="Grigoriev I.V."/>
            <person name="Allen A.E."/>
            <person name="Hazlebeck D."/>
            <person name="Allen E.E."/>
        </authorList>
    </citation>
    <scope>NUCLEOTIDE SEQUENCE</scope>
    <source>
        <strain evidence="1">Hildebrandi</strain>
    </source>
</reference>
<evidence type="ECO:0000313" key="2">
    <source>
        <dbReference type="Proteomes" id="UP000693970"/>
    </source>
</evidence>
<name>A0A9K3LD97_9STRA</name>
<evidence type="ECO:0000313" key="1">
    <source>
        <dbReference type="EMBL" id="KAG7359917.1"/>
    </source>
</evidence>
<organism evidence="1 2">
    <name type="scientific">Nitzschia inconspicua</name>
    <dbReference type="NCBI Taxonomy" id="303405"/>
    <lineage>
        <taxon>Eukaryota</taxon>
        <taxon>Sar</taxon>
        <taxon>Stramenopiles</taxon>
        <taxon>Ochrophyta</taxon>
        <taxon>Bacillariophyta</taxon>
        <taxon>Bacillariophyceae</taxon>
        <taxon>Bacillariophycidae</taxon>
        <taxon>Bacillariales</taxon>
        <taxon>Bacillariaceae</taxon>
        <taxon>Nitzschia</taxon>
    </lineage>
</organism>
<sequence>MATPTSVLSKIMKTRASIPFLRNAAKTAIKVDVTLASGRSLSFEETPIATSKKNHRPNLKAAVLDLVDDSASSVVFSWPDNGSPIAARQHRNVLRTLEKALRESRHNVTTTKPFFMLDGGGRRMASLSILGNQEARMMAENKQYNSGYCHETPGTWVQNFCFLRTSASS</sequence>
<accession>A0A9K3LD97</accession>
<keyword evidence="2" id="KW-1185">Reference proteome</keyword>
<dbReference type="Proteomes" id="UP000693970">
    <property type="component" value="Unassembled WGS sequence"/>
</dbReference>
<dbReference type="EMBL" id="JAGRRH010000013">
    <property type="protein sequence ID" value="KAG7359917.1"/>
    <property type="molecule type" value="Genomic_DNA"/>
</dbReference>
<reference evidence="1" key="2">
    <citation type="submission" date="2021-04" db="EMBL/GenBank/DDBJ databases">
        <authorList>
            <person name="Podell S."/>
        </authorList>
    </citation>
    <scope>NUCLEOTIDE SEQUENCE</scope>
    <source>
        <strain evidence="1">Hildebrandi</strain>
    </source>
</reference>
<dbReference type="OrthoDB" id="53839at2759"/>
<dbReference type="AlphaFoldDB" id="A0A9K3LD97"/>
<protein>
    <submittedName>
        <fullName evidence="1">Uncharacterized protein</fullName>
    </submittedName>
</protein>
<gene>
    <name evidence="1" type="ORF">IV203_035015</name>
</gene>
<proteinExistence type="predicted"/>
<comment type="caution">
    <text evidence="1">The sequence shown here is derived from an EMBL/GenBank/DDBJ whole genome shotgun (WGS) entry which is preliminary data.</text>
</comment>